<dbReference type="HAMAP" id="MF_00195">
    <property type="entry name" value="GTPase_Der"/>
    <property type="match status" value="1"/>
</dbReference>
<evidence type="ECO:0000256" key="10">
    <source>
        <dbReference type="PROSITE-ProRule" id="PRU01049"/>
    </source>
</evidence>
<dbReference type="PANTHER" id="PTHR43834:SF6">
    <property type="entry name" value="GTPASE DER"/>
    <property type="match status" value="1"/>
</dbReference>
<feature type="binding site" evidence="9">
    <location>
        <begin position="294"/>
        <end position="297"/>
    </location>
    <ligand>
        <name>GTP</name>
        <dbReference type="ChEBI" id="CHEBI:37565"/>
        <label>2</label>
    </ligand>
</feature>
<feature type="binding site" evidence="9">
    <location>
        <begin position="119"/>
        <end position="122"/>
    </location>
    <ligand>
        <name>GTP</name>
        <dbReference type="ChEBI" id="CHEBI:37565"/>
        <label>1</label>
    </ligand>
</feature>
<evidence type="ECO:0000256" key="6">
    <source>
        <dbReference type="ARBA" id="ARBA00023134"/>
    </source>
</evidence>
<keyword evidence="14" id="KW-1185">Reference proteome</keyword>
<evidence type="ECO:0000256" key="8">
    <source>
        <dbReference type="ARBA" id="ARBA00053470"/>
    </source>
</evidence>
<dbReference type="Pfam" id="PF14714">
    <property type="entry name" value="KH_dom-like"/>
    <property type="match status" value="1"/>
</dbReference>
<feature type="binding site" evidence="9">
    <location>
        <begin position="57"/>
        <end position="61"/>
    </location>
    <ligand>
        <name>GTP</name>
        <dbReference type="ChEBI" id="CHEBI:37565"/>
        <label>1</label>
    </ligand>
</feature>
<dbReference type="CDD" id="cd01894">
    <property type="entry name" value="EngA1"/>
    <property type="match status" value="1"/>
</dbReference>
<feature type="binding site" evidence="9">
    <location>
        <begin position="181"/>
        <end position="188"/>
    </location>
    <ligand>
        <name>GTP</name>
        <dbReference type="ChEBI" id="CHEBI:37565"/>
        <label>2</label>
    </ligand>
</feature>
<comment type="subunit">
    <text evidence="9">Associates with the 50S ribosomal subunit.</text>
</comment>
<feature type="domain" description="EngA-type G" evidence="12">
    <location>
        <begin position="175"/>
        <end position="351"/>
    </location>
</feature>
<sequence length="436" mass="49196">MANPVVAIVGRPNVGKSTVFNRIAGERISIVEDIPGVTRDRIYTHSEWLGQKFNLIDTGGIDIGDEPFLTQITEQAEIAIDEADVIVFVVSVKESITDADEKVARILYKSDKPIILAVNKVDNPELRGDIFDFYSLGFGEPIAISSTHGIGIGDLLDKICHSFPKREEEEEDTTIKFSLIGRPNVGKSSLVNAILGENRVIVSNIEGTTRDAIDTPFISNEGDEFTVIDTAGIRKRGKVYENTEKYSVLRAMRAIDRSNVVLVVLNAEEGIREQDKKVAGYAHEAGRGIIILVNKWDTLKKDNHTMSDFEEKIRQEFQYLSYAPIIFVSALTKQRLDKLPELIKKINDNHQRRIPSAVLNDVIMDAIARNPTPTDHGKRLRIYYTTQVAIQPPTFVVFVNDPELMHFSYQRFLENQIRDSFDFTGTPIHLIERKRK</sequence>
<evidence type="ECO:0000313" key="14">
    <source>
        <dbReference type="Proteomes" id="UP000051131"/>
    </source>
</evidence>
<dbReference type="FunFam" id="3.40.50.300:FF:000057">
    <property type="entry name" value="GTPase Der"/>
    <property type="match status" value="1"/>
</dbReference>
<dbReference type="SUPFAM" id="SSF52540">
    <property type="entry name" value="P-loop containing nucleoside triphosphate hydrolases"/>
    <property type="match status" value="2"/>
</dbReference>
<dbReference type="PATRIC" id="fig|1423729.3.peg.1001"/>
<dbReference type="NCBIfam" id="TIGR00231">
    <property type="entry name" value="small_GTP"/>
    <property type="match status" value="2"/>
</dbReference>
<comment type="similarity">
    <text evidence="1 9 10 11">Belongs to the TRAFAC class TrmE-Era-EngA-EngB-Septin-like GTPase superfamily. EngA (Der) GTPase family.</text>
</comment>
<dbReference type="InterPro" id="IPR006073">
    <property type="entry name" value="GTP-bd"/>
</dbReference>
<keyword evidence="5 9" id="KW-0547">Nucleotide-binding</keyword>
<feature type="domain" description="EngA-type G" evidence="12">
    <location>
        <begin position="4"/>
        <end position="167"/>
    </location>
</feature>
<dbReference type="PROSITE" id="PS51712">
    <property type="entry name" value="G_ENGA"/>
    <property type="match status" value="2"/>
</dbReference>
<dbReference type="STRING" id="1423729.FC80_GL000988"/>
<feature type="binding site" evidence="9">
    <location>
        <begin position="229"/>
        <end position="233"/>
    </location>
    <ligand>
        <name>GTP</name>
        <dbReference type="ChEBI" id="CHEBI:37565"/>
        <label>2</label>
    </ligand>
</feature>
<dbReference type="CDD" id="cd01895">
    <property type="entry name" value="EngA2"/>
    <property type="match status" value="1"/>
</dbReference>
<evidence type="ECO:0000256" key="1">
    <source>
        <dbReference type="ARBA" id="ARBA00008279"/>
    </source>
</evidence>
<comment type="function">
    <text evidence="8 9 11">GTPase that plays an essential role in the late steps of ribosome biogenesis.</text>
</comment>
<dbReference type="Gene3D" id="3.40.50.300">
    <property type="entry name" value="P-loop containing nucleotide triphosphate hydrolases"/>
    <property type="match status" value="2"/>
</dbReference>
<dbReference type="InterPro" id="IPR016484">
    <property type="entry name" value="GTPase_Der"/>
</dbReference>
<dbReference type="FunFam" id="3.40.50.300:FF:000040">
    <property type="entry name" value="GTPase Der"/>
    <property type="match status" value="1"/>
</dbReference>
<evidence type="ECO:0000256" key="9">
    <source>
        <dbReference type="HAMAP-Rule" id="MF_00195"/>
    </source>
</evidence>
<dbReference type="RefSeq" id="WP_057829204.1">
    <property type="nucleotide sequence ID" value="NZ_AYZE01000014.1"/>
</dbReference>
<dbReference type="InterPro" id="IPR015946">
    <property type="entry name" value="KH_dom-like_a/b"/>
</dbReference>
<dbReference type="InterPro" id="IPR032859">
    <property type="entry name" value="KH_dom-like"/>
</dbReference>
<dbReference type="AlphaFoldDB" id="A0A0R2CIC4"/>
<keyword evidence="3 9" id="KW-0690">Ribosome biogenesis</keyword>
<name>A0A0R2CIC4_9LACO</name>
<dbReference type="PIRSF" id="PIRSF006485">
    <property type="entry name" value="GTP-binding_EngA"/>
    <property type="match status" value="1"/>
</dbReference>
<dbReference type="EMBL" id="AYZE01000014">
    <property type="protein sequence ID" value="KRM90992.1"/>
    <property type="molecule type" value="Genomic_DNA"/>
</dbReference>
<dbReference type="NCBIfam" id="TIGR03594">
    <property type="entry name" value="GTPase_EngA"/>
    <property type="match status" value="1"/>
</dbReference>
<comment type="caution">
    <text evidence="13">The sequence shown here is derived from an EMBL/GenBank/DDBJ whole genome shotgun (WGS) entry which is preliminary data.</text>
</comment>
<dbReference type="Pfam" id="PF01926">
    <property type="entry name" value="MMR_HSR1"/>
    <property type="match status" value="2"/>
</dbReference>
<evidence type="ECO:0000256" key="5">
    <source>
        <dbReference type="ARBA" id="ARBA00022741"/>
    </source>
</evidence>
<evidence type="ECO:0000259" key="12">
    <source>
        <dbReference type="PROSITE" id="PS51712"/>
    </source>
</evidence>
<evidence type="ECO:0000256" key="4">
    <source>
        <dbReference type="ARBA" id="ARBA00022737"/>
    </source>
</evidence>
<evidence type="ECO:0000256" key="7">
    <source>
        <dbReference type="ARBA" id="ARBA00032345"/>
    </source>
</evidence>
<dbReference type="GO" id="GO:0042254">
    <property type="term" value="P:ribosome biogenesis"/>
    <property type="evidence" value="ECO:0007669"/>
    <property type="project" value="UniProtKB-KW"/>
</dbReference>
<dbReference type="Gene3D" id="3.30.300.20">
    <property type="match status" value="1"/>
</dbReference>
<dbReference type="Proteomes" id="UP000051131">
    <property type="component" value="Unassembled WGS sequence"/>
</dbReference>
<dbReference type="InterPro" id="IPR031166">
    <property type="entry name" value="G_ENGA"/>
</dbReference>
<evidence type="ECO:0000256" key="2">
    <source>
        <dbReference type="ARBA" id="ARBA00020953"/>
    </source>
</evidence>
<dbReference type="GO" id="GO:0005525">
    <property type="term" value="F:GTP binding"/>
    <property type="evidence" value="ECO:0007669"/>
    <property type="project" value="UniProtKB-UniRule"/>
</dbReference>
<keyword evidence="6 9" id="KW-0342">GTP-binding</keyword>
<organism evidence="13 14">
    <name type="scientific">Liquorilactobacillus cacaonum DSM 21116</name>
    <dbReference type="NCBI Taxonomy" id="1423729"/>
    <lineage>
        <taxon>Bacteria</taxon>
        <taxon>Bacillati</taxon>
        <taxon>Bacillota</taxon>
        <taxon>Bacilli</taxon>
        <taxon>Lactobacillales</taxon>
        <taxon>Lactobacillaceae</taxon>
        <taxon>Liquorilactobacillus</taxon>
    </lineage>
</organism>
<accession>A0A0R2CIC4</accession>
<proteinExistence type="inferred from homology"/>
<reference evidence="13 14" key="1">
    <citation type="journal article" date="2015" name="Genome Announc.">
        <title>Expanding the biotechnology potential of lactobacilli through comparative genomics of 213 strains and associated genera.</title>
        <authorList>
            <person name="Sun Z."/>
            <person name="Harris H.M."/>
            <person name="McCann A."/>
            <person name="Guo C."/>
            <person name="Argimon S."/>
            <person name="Zhang W."/>
            <person name="Yang X."/>
            <person name="Jeffery I.B."/>
            <person name="Cooney J.C."/>
            <person name="Kagawa T.F."/>
            <person name="Liu W."/>
            <person name="Song Y."/>
            <person name="Salvetti E."/>
            <person name="Wrobel A."/>
            <person name="Rasinkangas P."/>
            <person name="Parkhill J."/>
            <person name="Rea M.C."/>
            <person name="O'Sullivan O."/>
            <person name="Ritari J."/>
            <person name="Douillard F.P."/>
            <person name="Paul Ross R."/>
            <person name="Yang R."/>
            <person name="Briner A.E."/>
            <person name="Felis G.E."/>
            <person name="de Vos W.M."/>
            <person name="Barrangou R."/>
            <person name="Klaenhammer T.R."/>
            <person name="Caufield P.W."/>
            <person name="Cui Y."/>
            <person name="Zhang H."/>
            <person name="O'Toole P.W."/>
        </authorList>
    </citation>
    <scope>NUCLEOTIDE SEQUENCE [LARGE SCALE GENOMIC DNA]</scope>
    <source>
        <strain evidence="13 14">DSM 21116</strain>
    </source>
</reference>
<evidence type="ECO:0000256" key="3">
    <source>
        <dbReference type="ARBA" id="ARBA00022517"/>
    </source>
</evidence>
<dbReference type="OrthoDB" id="9805918at2"/>
<dbReference type="FunFam" id="3.30.300.20:FF:000004">
    <property type="entry name" value="GTPase Der"/>
    <property type="match status" value="1"/>
</dbReference>
<gene>
    <name evidence="9" type="primary">der</name>
    <name evidence="13" type="ORF">FC80_GL000988</name>
</gene>
<protein>
    <recommendedName>
        <fullName evidence="2 9">GTPase Der</fullName>
    </recommendedName>
    <alternativeName>
        <fullName evidence="7 9">GTP-binding protein EngA</fullName>
    </alternativeName>
</protein>
<keyword evidence="4 11" id="KW-0677">Repeat</keyword>
<dbReference type="InterPro" id="IPR005225">
    <property type="entry name" value="Small_GTP-bd"/>
</dbReference>
<dbReference type="GO" id="GO:0043022">
    <property type="term" value="F:ribosome binding"/>
    <property type="evidence" value="ECO:0007669"/>
    <property type="project" value="TreeGrafter"/>
</dbReference>
<dbReference type="PANTHER" id="PTHR43834">
    <property type="entry name" value="GTPASE DER"/>
    <property type="match status" value="1"/>
</dbReference>
<evidence type="ECO:0000313" key="13">
    <source>
        <dbReference type="EMBL" id="KRM90992.1"/>
    </source>
</evidence>
<dbReference type="InterPro" id="IPR027417">
    <property type="entry name" value="P-loop_NTPase"/>
</dbReference>
<feature type="binding site" evidence="9">
    <location>
        <begin position="10"/>
        <end position="17"/>
    </location>
    <ligand>
        <name>GTP</name>
        <dbReference type="ChEBI" id="CHEBI:37565"/>
        <label>1</label>
    </ligand>
</feature>
<evidence type="ECO:0000256" key="11">
    <source>
        <dbReference type="RuleBase" id="RU004481"/>
    </source>
</evidence>